<dbReference type="AlphaFoldDB" id="A0A4S4LIV8"/>
<dbReference type="EMBL" id="SGPL01000488">
    <property type="protein sequence ID" value="THH11976.1"/>
    <property type="molecule type" value="Genomic_DNA"/>
</dbReference>
<evidence type="ECO:0000313" key="2">
    <source>
        <dbReference type="EMBL" id="THH11976.1"/>
    </source>
</evidence>
<keyword evidence="3" id="KW-1185">Reference proteome</keyword>
<organism evidence="2 3">
    <name type="scientific">Bondarzewia mesenterica</name>
    <dbReference type="NCBI Taxonomy" id="1095465"/>
    <lineage>
        <taxon>Eukaryota</taxon>
        <taxon>Fungi</taxon>
        <taxon>Dikarya</taxon>
        <taxon>Basidiomycota</taxon>
        <taxon>Agaricomycotina</taxon>
        <taxon>Agaricomycetes</taxon>
        <taxon>Russulales</taxon>
        <taxon>Bondarzewiaceae</taxon>
        <taxon>Bondarzewia</taxon>
    </lineage>
</organism>
<proteinExistence type="predicted"/>
<feature type="compositionally biased region" description="Polar residues" evidence="1">
    <location>
        <begin position="18"/>
        <end position="37"/>
    </location>
</feature>
<dbReference type="OrthoDB" id="17066at2759"/>
<feature type="region of interest" description="Disordered" evidence="1">
    <location>
        <begin position="1"/>
        <end position="38"/>
    </location>
</feature>
<evidence type="ECO:0000313" key="3">
    <source>
        <dbReference type="Proteomes" id="UP000310158"/>
    </source>
</evidence>
<accession>A0A4S4LIV8</accession>
<sequence>MSSRLASFRGPSTPTPSPVQVKSQFKSPSSPARSTESTYHRKVRTYLQELRTACRTWDDLVLVDGLKAIRSLIDARTELDNTLSALPDGKQPHSRIVGPKLSFMEDRIAEMDLVILKLRKQFQKMNSLVDGLEAVLTEAHKTKGWNWVQDEPLWTTWSLEKFVTSVSEILRPYHRSLDLHIELVLILRTHSVSFEVSSDALNRWIEQPWLEEHSWDAEWEDLCLAEIHLWDSR</sequence>
<evidence type="ECO:0000256" key="1">
    <source>
        <dbReference type="SAM" id="MobiDB-lite"/>
    </source>
</evidence>
<name>A0A4S4LIV8_9AGAM</name>
<reference evidence="2 3" key="1">
    <citation type="submission" date="2019-02" db="EMBL/GenBank/DDBJ databases">
        <title>Genome sequencing of the rare red list fungi Bondarzewia mesenterica.</title>
        <authorList>
            <person name="Buettner E."/>
            <person name="Kellner H."/>
        </authorList>
    </citation>
    <scope>NUCLEOTIDE SEQUENCE [LARGE SCALE GENOMIC DNA]</scope>
    <source>
        <strain evidence="2 3">DSM 108281</strain>
    </source>
</reference>
<dbReference type="Proteomes" id="UP000310158">
    <property type="component" value="Unassembled WGS sequence"/>
</dbReference>
<comment type="caution">
    <text evidence="2">The sequence shown here is derived from an EMBL/GenBank/DDBJ whole genome shotgun (WGS) entry which is preliminary data.</text>
</comment>
<protein>
    <submittedName>
        <fullName evidence="2">Uncharacterized protein</fullName>
    </submittedName>
</protein>
<gene>
    <name evidence="2" type="ORF">EW146_g7856</name>
</gene>